<keyword evidence="4" id="KW-0227">DNA damage</keyword>
<dbReference type="GO" id="GO:0006307">
    <property type="term" value="P:DNA alkylation repair"/>
    <property type="evidence" value="ECO:0007669"/>
    <property type="project" value="TreeGrafter"/>
</dbReference>
<dbReference type="Proteomes" id="UP000293433">
    <property type="component" value="Unassembled WGS sequence"/>
</dbReference>
<keyword evidence="8" id="KW-1185">Reference proteome</keyword>
<name>A0A4Q7LWW4_9BURK</name>
<dbReference type="CDD" id="cd00056">
    <property type="entry name" value="ENDO3c"/>
    <property type="match status" value="1"/>
</dbReference>
<evidence type="ECO:0000256" key="5">
    <source>
        <dbReference type="ARBA" id="ARBA00023204"/>
    </source>
</evidence>
<dbReference type="GO" id="GO:0032993">
    <property type="term" value="C:protein-DNA complex"/>
    <property type="evidence" value="ECO:0007669"/>
    <property type="project" value="TreeGrafter"/>
</dbReference>
<comment type="catalytic activity">
    <reaction evidence="1">
        <text>Hydrolysis of alkylated DNA, releasing 3-methyladenine, 3-methylguanine, 7-methylguanine and 7-methyladenine.</text>
        <dbReference type="EC" id="3.2.2.21"/>
    </reaction>
</comment>
<dbReference type="InterPro" id="IPR051912">
    <property type="entry name" value="Alkylbase_DNA_Glycosylase/TA"/>
</dbReference>
<dbReference type="GO" id="GO:0043916">
    <property type="term" value="F:DNA-7-methylguanine glycosylase activity"/>
    <property type="evidence" value="ECO:0007669"/>
    <property type="project" value="TreeGrafter"/>
</dbReference>
<dbReference type="InterPro" id="IPR011257">
    <property type="entry name" value="DNA_glycosylase"/>
</dbReference>
<protein>
    <recommendedName>
        <fullName evidence="3">DNA-3-methyladenine glycosylase II</fullName>
        <ecNumber evidence="3">3.2.2.21</ecNumber>
    </recommendedName>
</protein>
<evidence type="ECO:0000313" key="7">
    <source>
        <dbReference type="EMBL" id="RZS58329.1"/>
    </source>
</evidence>
<dbReference type="GO" id="GO:0008725">
    <property type="term" value="F:DNA-3-methyladenine glycosylase activity"/>
    <property type="evidence" value="ECO:0007669"/>
    <property type="project" value="TreeGrafter"/>
</dbReference>
<dbReference type="EMBL" id="SGWV01000007">
    <property type="protein sequence ID" value="RZS58329.1"/>
    <property type="molecule type" value="Genomic_DNA"/>
</dbReference>
<dbReference type="Gene3D" id="1.10.1670.40">
    <property type="match status" value="1"/>
</dbReference>
<dbReference type="Gene3D" id="1.10.340.30">
    <property type="entry name" value="Hypothetical protein, domain 2"/>
    <property type="match status" value="1"/>
</dbReference>
<keyword evidence="5" id="KW-0234">DNA repair</keyword>
<evidence type="ECO:0000256" key="2">
    <source>
        <dbReference type="ARBA" id="ARBA00010817"/>
    </source>
</evidence>
<comment type="caution">
    <text evidence="7">The sequence shown here is derived from an EMBL/GenBank/DDBJ whole genome shotgun (WGS) entry which is preliminary data.</text>
</comment>
<dbReference type="AlphaFoldDB" id="A0A4Q7LWW4"/>
<dbReference type="OrthoDB" id="9811249at2"/>
<gene>
    <name evidence="7" type="ORF">EV685_0619</name>
</gene>
<evidence type="ECO:0000313" key="8">
    <source>
        <dbReference type="Proteomes" id="UP000293433"/>
    </source>
</evidence>
<dbReference type="GO" id="GO:0032131">
    <property type="term" value="F:alkylated DNA binding"/>
    <property type="evidence" value="ECO:0007669"/>
    <property type="project" value="TreeGrafter"/>
</dbReference>
<dbReference type="GO" id="GO:0006285">
    <property type="term" value="P:base-excision repair, AP site formation"/>
    <property type="evidence" value="ECO:0007669"/>
    <property type="project" value="TreeGrafter"/>
</dbReference>
<evidence type="ECO:0000256" key="4">
    <source>
        <dbReference type="ARBA" id="ARBA00022763"/>
    </source>
</evidence>
<evidence type="ECO:0000256" key="1">
    <source>
        <dbReference type="ARBA" id="ARBA00000086"/>
    </source>
</evidence>
<evidence type="ECO:0000256" key="3">
    <source>
        <dbReference type="ARBA" id="ARBA00012000"/>
    </source>
</evidence>
<dbReference type="SUPFAM" id="SSF48150">
    <property type="entry name" value="DNA-glycosylase"/>
    <property type="match status" value="1"/>
</dbReference>
<feature type="domain" description="HhH-GPD" evidence="6">
    <location>
        <begin position="56"/>
        <end position="212"/>
    </location>
</feature>
<reference evidence="7 8" key="1">
    <citation type="submission" date="2019-02" db="EMBL/GenBank/DDBJ databases">
        <title>Genomic Encyclopedia of Type Strains, Phase IV (KMG-IV): sequencing the most valuable type-strain genomes for metagenomic binning, comparative biology and taxonomic classification.</title>
        <authorList>
            <person name="Goeker M."/>
        </authorList>
    </citation>
    <scope>NUCLEOTIDE SEQUENCE [LARGE SCALE GENOMIC DNA]</scope>
    <source>
        <strain evidence="7 8">DSM 10617</strain>
    </source>
</reference>
<dbReference type="InterPro" id="IPR003265">
    <property type="entry name" value="HhH-GPD_domain"/>
</dbReference>
<dbReference type="PANTHER" id="PTHR43003:SF5">
    <property type="entry name" value="DNA-3-METHYLADENINE GLYCOSYLASE"/>
    <property type="match status" value="1"/>
</dbReference>
<dbReference type="PANTHER" id="PTHR43003">
    <property type="entry name" value="DNA-3-METHYLADENINE GLYCOSYLASE"/>
    <property type="match status" value="1"/>
</dbReference>
<dbReference type="EC" id="3.2.2.21" evidence="3"/>
<evidence type="ECO:0000259" key="6">
    <source>
        <dbReference type="SMART" id="SM00478"/>
    </source>
</evidence>
<accession>A0A4Q7LWW4</accession>
<organism evidence="7 8">
    <name type="scientific">Sphaerotilus mobilis</name>
    <dbReference type="NCBI Taxonomy" id="47994"/>
    <lineage>
        <taxon>Bacteria</taxon>
        <taxon>Pseudomonadati</taxon>
        <taxon>Pseudomonadota</taxon>
        <taxon>Betaproteobacteria</taxon>
        <taxon>Burkholderiales</taxon>
        <taxon>Sphaerotilaceae</taxon>
        <taxon>Sphaerotilus</taxon>
    </lineage>
</organism>
<dbReference type="SMART" id="SM00478">
    <property type="entry name" value="ENDO3c"/>
    <property type="match status" value="1"/>
</dbReference>
<proteinExistence type="inferred from homology"/>
<comment type="similarity">
    <text evidence="2">Belongs to the alkylbase DNA glycosidase AlkA family.</text>
</comment>
<dbReference type="RefSeq" id="WP_130480484.1">
    <property type="nucleotide sequence ID" value="NZ_SGWV01000007.1"/>
</dbReference>
<dbReference type="FunFam" id="1.10.340.30:FF:000004">
    <property type="entry name" value="DNA-3-methyladenine glycosylase II"/>
    <property type="match status" value="1"/>
</dbReference>
<sequence>MSTPATSSLVTPDYWDEACRHLMKRDRVMKKLIPRFGEARLQSRGDAFTTLARSIVGQQISVKAAQSVWLRFLALGATADAPLQPGWVIDLGVEAMRSAGLSARKCDYLRDLAQHFIDGEVHESHWSAMDDEAIIEELVAIRGIGRWTAEMFLIFHLMRPNVLPLDDLGLIKGISLNYFSGEPVSRAEAREVGDAWAPFRSVATWYVWRSLDPLPVDY</sequence>
<dbReference type="Pfam" id="PF00730">
    <property type="entry name" value="HhH-GPD"/>
    <property type="match status" value="1"/>
</dbReference>